<sequence>MARLGYSRQHTKMAGKENFRKGVSDYLKKHKFGNTITLDLLASLEPYFKMEHPEQNLTFIMVTWTNQMGYPLLTVLKEADTYLITQSRFLLDPKAVPLRDTEYE</sequence>
<dbReference type="Proteomes" id="UP001064048">
    <property type="component" value="Chromosome 10"/>
</dbReference>
<gene>
    <name evidence="1" type="ORF">MSG28_006267</name>
</gene>
<keyword evidence="2" id="KW-1185">Reference proteome</keyword>
<evidence type="ECO:0000313" key="2">
    <source>
        <dbReference type="Proteomes" id="UP001064048"/>
    </source>
</evidence>
<comment type="caution">
    <text evidence="1">The sequence shown here is derived from an EMBL/GenBank/DDBJ whole genome shotgun (WGS) entry which is preliminary data.</text>
</comment>
<proteinExistence type="predicted"/>
<organism evidence="1 2">
    <name type="scientific">Choristoneura fumiferana</name>
    <name type="common">Spruce budworm moth</name>
    <name type="synonym">Archips fumiferana</name>
    <dbReference type="NCBI Taxonomy" id="7141"/>
    <lineage>
        <taxon>Eukaryota</taxon>
        <taxon>Metazoa</taxon>
        <taxon>Ecdysozoa</taxon>
        <taxon>Arthropoda</taxon>
        <taxon>Hexapoda</taxon>
        <taxon>Insecta</taxon>
        <taxon>Pterygota</taxon>
        <taxon>Neoptera</taxon>
        <taxon>Endopterygota</taxon>
        <taxon>Lepidoptera</taxon>
        <taxon>Glossata</taxon>
        <taxon>Ditrysia</taxon>
        <taxon>Tortricoidea</taxon>
        <taxon>Tortricidae</taxon>
        <taxon>Tortricinae</taxon>
        <taxon>Choristoneura</taxon>
    </lineage>
</organism>
<name>A0ACC0JE91_CHOFU</name>
<protein>
    <submittedName>
        <fullName evidence="1">Uncharacterized protein</fullName>
    </submittedName>
</protein>
<reference evidence="1 2" key="1">
    <citation type="journal article" date="2022" name="Genome Biol. Evol.">
        <title>The Spruce Budworm Genome: Reconstructing the Evolutionary History of Antifreeze Proteins.</title>
        <authorList>
            <person name="Beliveau C."/>
            <person name="Gagne P."/>
            <person name="Picq S."/>
            <person name="Vernygora O."/>
            <person name="Keeling C.I."/>
            <person name="Pinkney K."/>
            <person name="Doucet D."/>
            <person name="Wen F."/>
            <person name="Johnston J.S."/>
            <person name="Maaroufi H."/>
            <person name="Boyle B."/>
            <person name="Laroche J."/>
            <person name="Dewar K."/>
            <person name="Juretic N."/>
            <person name="Blackburn G."/>
            <person name="Nisole A."/>
            <person name="Brunet B."/>
            <person name="Brandao M."/>
            <person name="Lumley L."/>
            <person name="Duan J."/>
            <person name="Quan G."/>
            <person name="Lucarotti C.J."/>
            <person name="Roe A.D."/>
            <person name="Sperling F.A.H."/>
            <person name="Levesque R.C."/>
            <person name="Cusson M."/>
        </authorList>
    </citation>
    <scope>NUCLEOTIDE SEQUENCE [LARGE SCALE GENOMIC DNA]</scope>
    <source>
        <strain evidence="1">Glfc:IPQL:Cfum</strain>
    </source>
</reference>
<dbReference type="EMBL" id="CM046110">
    <property type="protein sequence ID" value="KAI8422427.1"/>
    <property type="molecule type" value="Genomic_DNA"/>
</dbReference>
<accession>A0ACC0JE91</accession>
<evidence type="ECO:0000313" key="1">
    <source>
        <dbReference type="EMBL" id="KAI8422427.1"/>
    </source>
</evidence>